<dbReference type="OrthoDB" id="1666234at2"/>
<dbReference type="Proteomes" id="UP000254924">
    <property type="component" value="Unassembled WGS sequence"/>
</dbReference>
<sequence length="90" mass="10593">MRTRAIKVIPLANYHIQVWYEDGRCVIYNVKQDIDHIKAFKALEDKEQFQKVYLQYNGYSVAWGDGDEFSDPTIDCEVPYDEGEQVLWVS</sequence>
<organism evidence="1 2">
    <name type="scientific">Streptococcus hyointestinalis</name>
    <dbReference type="NCBI Taxonomy" id="1337"/>
    <lineage>
        <taxon>Bacteria</taxon>
        <taxon>Bacillati</taxon>
        <taxon>Bacillota</taxon>
        <taxon>Bacilli</taxon>
        <taxon>Lactobacillales</taxon>
        <taxon>Streptococcaceae</taxon>
        <taxon>Streptococcus</taxon>
    </lineage>
</organism>
<evidence type="ECO:0000313" key="1">
    <source>
        <dbReference type="EMBL" id="SUN63705.1"/>
    </source>
</evidence>
<dbReference type="InterPro" id="IPR036782">
    <property type="entry name" value="NE0471-like_N"/>
</dbReference>
<name>A0A380KF48_9STRE</name>
<dbReference type="SUPFAM" id="SSF143880">
    <property type="entry name" value="NE0471 N-terminal domain-like"/>
    <property type="match status" value="1"/>
</dbReference>
<reference evidence="1 2" key="1">
    <citation type="submission" date="2018-06" db="EMBL/GenBank/DDBJ databases">
        <authorList>
            <consortium name="Pathogen Informatics"/>
            <person name="Doyle S."/>
        </authorList>
    </citation>
    <scope>NUCLEOTIDE SEQUENCE [LARGE SCALE GENOMIC DNA]</scope>
    <source>
        <strain evidence="1 2">NCTC12224</strain>
    </source>
</reference>
<dbReference type="Gene3D" id="3.30.2020.10">
    <property type="entry name" value="NE0471-like N-terminal domain"/>
    <property type="match status" value="1"/>
</dbReference>
<proteinExistence type="predicted"/>
<protein>
    <submittedName>
        <fullName evidence="1">Protein of uncharacterized function (DUF2442)</fullName>
    </submittedName>
</protein>
<dbReference type="EMBL" id="UHFN01000007">
    <property type="protein sequence ID" value="SUN63705.1"/>
    <property type="molecule type" value="Genomic_DNA"/>
</dbReference>
<evidence type="ECO:0000313" key="2">
    <source>
        <dbReference type="Proteomes" id="UP000254924"/>
    </source>
</evidence>
<dbReference type="AlphaFoldDB" id="A0A380KF48"/>
<gene>
    <name evidence="1" type="ORF">NCTC12224_02589</name>
</gene>
<accession>A0A380KF48</accession>
<keyword evidence="2" id="KW-1185">Reference proteome</keyword>